<reference evidence="1 2" key="1">
    <citation type="submission" date="2016-11" db="EMBL/GenBank/DDBJ databases">
        <title>The macronuclear genome of Stentor coeruleus: a giant cell with tiny introns.</title>
        <authorList>
            <person name="Slabodnick M."/>
            <person name="Ruby J.G."/>
            <person name="Reiff S.B."/>
            <person name="Swart E.C."/>
            <person name="Gosai S."/>
            <person name="Prabakaran S."/>
            <person name="Witkowska E."/>
            <person name="Larue G.E."/>
            <person name="Fisher S."/>
            <person name="Freeman R.M."/>
            <person name="Gunawardena J."/>
            <person name="Chu W."/>
            <person name="Stover N.A."/>
            <person name="Gregory B.D."/>
            <person name="Nowacki M."/>
            <person name="Derisi J."/>
            <person name="Roy S.W."/>
            <person name="Marshall W.F."/>
            <person name="Sood P."/>
        </authorList>
    </citation>
    <scope>NUCLEOTIDE SEQUENCE [LARGE SCALE GENOMIC DNA]</scope>
    <source>
        <strain evidence="1">WM001</strain>
    </source>
</reference>
<dbReference type="Gene3D" id="2.120.10.80">
    <property type="entry name" value="Kelch-type beta propeller"/>
    <property type="match status" value="1"/>
</dbReference>
<dbReference type="Proteomes" id="UP000187209">
    <property type="component" value="Unassembled WGS sequence"/>
</dbReference>
<sequence length="222" mass="26523">MEQIDSQTYFFYGGIIDRKPIGNCYFVYMKNPLKFVEKRLYNPRSYASAAKHQDFIYVFGGSNIYLEDNNGLLKDCSKYSILNDYWMTIAMLDKPTYRNSCSCIFNKIYIVANDFQYALEYDTNKNTYKPTISNGDYIMLLLADRWIIKRDCPELVEITENGVNTYFMKNYWDSSKWKNLEFQSTVFKRGNYIYLVEHIMDRPPRIFRLDTFEKQLHCITKN</sequence>
<organism evidence="1 2">
    <name type="scientific">Stentor coeruleus</name>
    <dbReference type="NCBI Taxonomy" id="5963"/>
    <lineage>
        <taxon>Eukaryota</taxon>
        <taxon>Sar</taxon>
        <taxon>Alveolata</taxon>
        <taxon>Ciliophora</taxon>
        <taxon>Postciliodesmatophora</taxon>
        <taxon>Heterotrichea</taxon>
        <taxon>Heterotrichida</taxon>
        <taxon>Stentoridae</taxon>
        <taxon>Stentor</taxon>
    </lineage>
</organism>
<comment type="caution">
    <text evidence="1">The sequence shown here is derived from an EMBL/GenBank/DDBJ whole genome shotgun (WGS) entry which is preliminary data.</text>
</comment>
<protein>
    <submittedName>
        <fullName evidence="1">Uncharacterized protein</fullName>
    </submittedName>
</protein>
<name>A0A1R2D4M6_9CILI</name>
<gene>
    <name evidence="1" type="ORF">SteCoe_172</name>
</gene>
<keyword evidence="2" id="KW-1185">Reference proteome</keyword>
<evidence type="ECO:0000313" key="2">
    <source>
        <dbReference type="Proteomes" id="UP000187209"/>
    </source>
</evidence>
<accession>A0A1R2D4M6</accession>
<dbReference type="SUPFAM" id="SSF117281">
    <property type="entry name" value="Kelch motif"/>
    <property type="match status" value="1"/>
</dbReference>
<evidence type="ECO:0000313" key="1">
    <source>
        <dbReference type="EMBL" id="OMJ96214.1"/>
    </source>
</evidence>
<dbReference type="AlphaFoldDB" id="A0A1R2D4M6"/>
<dbReference type="InterPro" id="IPR015915">
    <property type="entry name" value="Kelch-typ_b-propeller"/>
</dbReference>
<dbReference type="EMBL" id="MPUH01000002">
    <property type="protein sequence ID" value="OMJ96214.1"/>
    <property type="molecule type" value="Genomic_DNA"/>
</dbReference>
<proteinExistence type="predicted"/>